<sequence length="280" mass="30409">MVSFINPVNNHSGYAVKIATIKLRDSGERMATGDRSKASIVDYIVGSQLRNNVPILKSLGKNIAYGINMLTVARSILLSSKQLLIKIQDIIAQANTVNNPIPLIALNDLYLLSITDLNRQFITATFDGRNLFDAADLTSVSVAPMDVRVNILMNDVIRITTPDLSLLTTGLGAPTDILTPINQANAQNIIADPNQANDSVDKFVINGLSMIGGQIERLKNALSVLMISTQVHDSTARDYLNTNYEDDANNFKAALELIKSSIMTIVLADQLIEEAGKLLS</sequence>
<dbReference type="RefSeq" id="WP_323738688.1">
    <property type="nucleotide sequence ID" value="NZ_CP112932.1"/>
</dbReference>
<dbReference type="SUPFAM" id="SSF64518">
    <property type="entry name" value="Phase 1 flagellin"/>
    <property type="match status" value="1"/>
</dbReference>
<accession>A0ABZ0US40</accession>
<evidence type="ECO:0000313" key="1">
    <source>
        <dbReference type="EMBL" id="WPY00636.1"/>
    </source>
</evidence>
<organism evidence="1 2">
    <name type="scientific">Candidatus Trichorickettsia mobilis</name>
    <dbReference type="NCBI Taxonomy" id="1346319"/>
    <lineage>
        <taxon>Bacteria</taxon>
        <taxon>Pseudomonadati</taxon>
        <taxon>Pseudomonadota</taxon>
        <taxon>Alphaproteobacteria</taxon>
        <taxon>Rickettsiales</taxon>
        <taxon>Rickettsiaceae</taxon>
        <taxon>Rickettsieae</taxon>
        <taxon>Candidatus Trichorickettsia</taxon>
    </lineage>
</organism>
<dbReference type="Proteomes" id="UP001326613">
    <property type="component" value="Chromosome"/>
</dbReference>
<dbReference type="EMBL" id="CP112932">
    <property type="protein sequence ID" value="WPY00636.1"/>
    <property type="molecule type" value="Genomic_DNA"/>
</dbReference>
<dbReference type="Gene3D" id="1.20.1330.10">
    <property type="entry name" value="f41 fragment of flagellin, N-terminal domain"/>
    <property type="match status" value="1"/>
</dbReference>
<evidence type="ECO:0000313" key="2">
    <source>
        <dbReference type="Proteomes" id="UP001326613"/>
    </source>
</evidence>
<name>A0ABZ0US40_9RICK</name>
<gene>
    <name evidence="1" type="ORF">Trichorick_00519</name>
</gene>
<proteinExistence type="predicted"/>
<reference evidence="1 2" key="1">
    <citation type="submission" date="2022-10" db="EMBL/GenBank/DDBJ databases">
        <title>Host association and intracellularity evolved multiple times independently in the Rickettsiales.</title>
        <authorList>
            <person name="Castelli M."/>
            <person name="Nardi T."/>
            <person name="Gammuto L."/>
            <person name="Bellinzona G."/>
            <person name="Sabaneyeva E."/>
            <person name="Potekhin A."/>
            <person name="Serra V."/>
            <person name="Petroni G."/>
            <person name="Sassera D."/>
        </authorList>
    </citation>
    <scope>NUCLEOTIDE SEQUENCE [LARGE SCALE GENOMIC DNA]</scope>
    <source>
        <strain evidence="1 2">Kr 154-4</strain>
    </source>
</reference>
<keyword evidence="2" id="KW-1185">Reference proteome</keyword>
<evidence type="ECO:0008006" key="3">
    <source>
        <dbReference type="Google" id="ProtNLM"/>
    </source>
</evidence>
<protein>
    <recommendedName>
        <fullName evidence="3">Flagellin N-terminal domain-containing protein</fullName>
    </recommendedName>
</protein>